<organism evidence="4 5">
    <name type="scientific">Arcobacter venerupis</name>
    <dbReference type="NCBI Taxonomy" id="1054033"/>
    <lineage>
        <taxon>Bacteria</taxon>
        <taxon>Pseudomonadati</taxon>
        <taxon>Campylobacterota</taxon>
        <taxon>Epsilonproteobacteria</taxon>
        <taxon>Campylobacterales</taxon>
        <taxon>Arcobacteraceae</taxon>
        <taxon>Arcobacter</taxon>
    </lineage>
</organism>
<dbReference type="InterPro" id="IPR000297">
    <property type="entry name" value="PPIase_PpiC"/>
</dbReference>
<gene>
    <name evidence="4" type="primary">peb4</name>
    <name evidence="4" type="ORF">AVENP_0522</name>
</gene>
<keyword evidence="5" id="KW-1185">Reference proteome</keyword>
<keyword evidence="1 4" id="KW-0413">Isomerase</keyword>
<dbReference type="InterPro" id="IPR023058">
    <property type="entry name" value="PPIase_PpiC_CS"/>
</dbReference>
<name>A0AAE7B7N0_9BACT</name>
<feature type="chain" id="PRO_5042071922" evidence="2">
    <location>
        <begin position="21"/>
        <end position="267"/>
    </location>
</feature>
<feature type="domain" description="PpiC" evidence="3">
    <location>
        <begin position="128"/>
        <end position="222"/>
    </location>
</feature>
<dbReference type="InterPro" id="IPR050245">
    <property type="entry name" value="PrsA_foldase"/>
</dbReference>
<evidence type="ECO:0000259" key="3">
    <source>
        <dbReference type="PROSITE" id="PS50198"/>
    </source>
</evidence>
<dbReference type="SUPFAM" id="SSF54534">
    <property type="entry name" value="FKBP-like"/>
    <property type="match status" value="1"/>
</dbReference>
<evidence type="ECO:0000256" key="1">
    <source>
        <dbReference type="PROSITE-ProRule" id="PRU00278"/>
    </source>
</evidence>
<reference evidence="4 5" key="1">
    <citation type="submission" date="2020-05" db="EMBL/GenBank/DDBJ databases">
        <title>Complete genome sequencing of Campylobacter and Arcobacter type strains.</title>
        <authorList>
            <person name="Miller W.G."/>
            <person name="Yee E."/>
        </authorList>
    </citation>
    <scope>NUCLEOTIDE SEQUENCE [LARGE SCALE GENOMIC DNA]</scope>
    <source>
        <strain evidence="4 5">LMG 26156</strain>
    </source>
</reference>
<evidence type="ECO:0000256" key="2">
    <source>
        <dbReference type="SAM" id="SignalP"/>
    </source>
</evidence>
<dbReference type="Proteomes" id="UP000503482">
    <property type="component" value="Chromosome"/>
</dbReference>
<dbReference type="Pfam" id="PF00639">
    <property type="entry name" value="Rotamase"/>
    <property type="match status" value="1"/>
</dbReference>
<dbReference type="PROSITE" id="PS01096">
    <property type="entry name" value="PPIC_PPIASE_1"/>
    <property type="match status" value="1"/>
</dbReference>
<accession>A0AAE7B7N0</accession>
<dbReference type="EMBL" id="CP053840">
    <property type="protein sequence ID" value="QKF66096.1"/>
    <property type="molecule type" value="Genomic_DNA"/>
</dbReference>
<dbReference type="Gene3D" id="3.10.50.40">
    <property type="match status" value="1"/>
</dbReference>
<dbReference type="KEGG" id="avp:AVENP_0522"/>
<dbReference type="GO" id="GO:0003755">
    <property type="term" value="F:peptidyl-prolyl cis-trans isomerase activity"/>
    <property type="evidence" value="ECO:0007669"/>
    <property type="project" value="UniProtKB-KW"/>
</dbReference>
<dbReference type="InterPro" id="IPR027304">
    <property type="entry name" value="Trigger_fact/SurA_dom_sf"/>
</dbReference>
<dbReference type="AlphaFoldDB" id="A0AAE7B7N0"/>
<feature type="signal peptide" evidence="2">
    <location>
        <begin position="1"/>
        <end position="20"/>
    </location>
</feature>
<evidence type="ECO:0000313" key="4">
    <source>
        <dbReference type="EMBL" id="QKF66096.1"/>
    </source>
</evidence>
<dbReference type="Gene3D" id="1.10.8.1040">
    <property type="match status" value="1"/>
</dbReference>
<keyword evidence="1" id="KW-0697">Rotamase</keyword>
<dbReference type="RefSeq" id="WP_128357750.1">
    <property type="nucleotide sequence ID" value="NZ_CP053840.1"/>
</dbReference>
<proteinExistence type="predicted"/>
<dbReference type="PANTHER" id="PTHR47245:SF2">
    <property type="entry name" value="PEPTIDYL-PROLYL CIS-TRANS ISOMERASE HP_0175-RELATED"/>
    <property type="match status" value="1"/>
</dbReference>
<protein>
    <submittedName>
        <fullName evidence="4">Major antigenic peptide / PpiC-type peptidyl-prolyl cis-trans isomerase</fullName>
    </submittedName>
</protein>
<dbReference type="InterPro" id="IPR046357">
    <property type="entry name" value="PPIase_dom_sf"/>
</dbReference>
<evidence type="ECO:0000313" key="5">
    <source>
        <dbReference type="Proteomes" id="UP000503482"/>
    </source>
</evidence>
<dbReference type="PROSITE" id="PS50198">
    <property type="entry name" value="PPIC_PPIASE_2"/>
    <property type="match status" value="1"/>
</dbReference>
<dbReference type="SUPFAM" id="SSF109998">
    <property type="entry name" value="Triger factor/SurA peptide-binding domain-like"/>
    <property type="match status" value="1"/>
</dbReference>
<keyword evidence="2" id="KW-0732">Signal</keyword>
<sequence length="267" mass="29961">MKKIVTSIVASLVLVTALNAKDYGSVDGEAITKQDITMVLQDPRIDFDNLPDTAKKQVIEQIVNKKLIAKNAIKEGIEKDPKYIEAINGIKEDLALQVWQKNEIDKMKFTDQDKKDFFEKNKAKFVIPELLDSRHILVKTEAEAKDIIKQLDKATKKEDKFIELAKTKSSDSTAQNGGYLGKVPADKLVPEFTAAAKSLTNNTYTKIPVKTQFGYHVIFLKEKTAAKTLTYPEVEAKISQILMGNAFSKKVKELTDELKKDAKIVIN</sequence>
<dbReference type="PANTHER" id="PTHR47245">
    <property type="entry name" value="PEPTIDYLPROLYL ISOMERASE"/>
    <property type="match status" value="1"/>
</dbReference>